<feature type="binding site" evidence="10">
    <location>
        <position position="79"/>
    </location>
    <ligand>
        <name>Na(+)</name>
        <dbReference type="ChEBI" id="CHEBI:29101"/>
        <note>structural</note>
    </ligand>
</feature>
<dbReference type="EMBL" id="JAGIOP010000002">
    <property type="protein sequence ID" value="MBP2453445.1"/>
    <property type="molecule type" value="Genomic_DNA"/>
</dbReference>
<comment type="function">
    <text evidence="9 10">Fluoride-specific ion channel. Important for reducing fluoride concentration in the cell, thus reducing its toxicity.</text>
</comment>
<comment type="activity regulation">
    <text evidence="10">Na(+) is not transported, but it plays an essential structural role and its presence is essential for fluoride channel function.</text>
</comment>
<keyword evidence="2 10" id="KW-1003">Cell membrane</keyword>
<keyword evidence="4 10" id="KW-1133">Transmembrane helix</keyword>
<evidence type="ECO:0000313" key="12">
    <source>
        <dbReference type="Proteomes" id="UP000694460"/>
    </source>
</evidence>
<evidence type="ECO:0000256" key="7">
    <source>
        <dbReference type="ARBA" id="ARBA00035120"/>
    </source>
</evidence>
<proteinExistence type="inferred from homology"/>
<comment type="subcellular location">
    <subcellularLocation>
        <location evidence="1 10">Cell membrane</location>
        <topology evidence="1 10">Multi-pass membrane protein</topology>
    </subcellularLocation>
</comment>
<keyword evidence="10" id="KW-0915">Sodium</keyword>
<dbReference type="PANTHER" id="PTHR28259:SF1">
    <property type="entry name" value="FLUORIDE EXPORT PROTEIN 1-RELATED"/>
    <property type="match status" value="1"/>
</dbReference>
<dbReference type="NCBIfam" id="TIGR00494">
    <property type="entry name" value="crcB"/>
    <property type="match status" value="1"/>
</dbReference>
<dbReference type="Pfam" id="PF02537">
    <property type="entry name" value="CRCB"/>
    <property type="match status" value="1"/>
</dbReference>
<evidence type="ECO:0000256" key="1">
    <source>
        <dbReference type="ARBA" id="ARBA00004651"/>
    </source>
</evidence>
<evidence type="ECO:0000256" key="8">
    <source>
        <dbReference type="ARBA" id="ARBA00035585"/>
    </source>
</evidence>
<evidence type="ECO:0000256" key="3">
    <source>
        <dbReference type="ARBA" id="ARBA00022692"/>
    </source>
</evidence>
<evidence type="ECO:0000256" key="5">
    <source>
        <dbReference type="ARBA" id="ARBA00023136"/>
    </source>
</evidence>
<feature type="transmembrane region" description="Helical" evidence="10">
    <location>
        <begin position="6"/>
        <end position="27"/>
    </location>
</feature>
<keyword evidence="5 10" id="KW-0472">Membrane</keyword>
<keyword evidence="3 10" id="KW-0812">Transmembrane</keyword>
<evidence type="ECO:0000256" key="6">
    <source>
        <dbReference type="ARBA" id="ARBA00023303"/>
    </source>
</evidence>
<organism evidence="11 12">
    <name type="scientific">Mycolicibacterium lutetiense</name>
    <dbReference type="NCBI Taxonomy" id="1641992"/>
    <lineage>
        <taxon>Bacteria</taxon>
        <taxon>Bacillati</taxon>
        <taxon>Actinomycetota</taxon>
        <taxon>Actinomycetes</taxon>
        <taxon>Mycobacteriales</taxon>
        <taxon>Mycobacteriaceae</taxon>
        <taxon>Mycolicibacterium</taxon>
    </lineage>
</organism>
<reference evidence="11 12" key="1">
    <citation type="submission" date="2021-03" db="EMBL/GenBank/DDBJ databases">
        <title>Sequencing the genomes of 1000 actinobacteria strains.</title>
        <authorList>
            <person name="Klenk H.-P."/>
        </authorList>
    </citation>
    <scope>NUCLEOTIDE SEQUENCE [LARGE SCALE GENOMIC DNA]</scope>
    <source>
        <strain evidence="11 12">DSM 46713</strain>
    </source>
</reference>
<comment type="catalytic activity">
    <reaction evidence="8">
        <text>fluoride(in) = fluoride(out)</text>
        <dbReference type="Rhea" id="RHEA:76159"/>
        <dbReference type="ChEBI" id="CHEBI:17051"/>
    </reaction>
    <physiologicalReaction direction="left-to-right" evidence="8">
        <dbReference type="Rhea" id="RHEA:76160"/>
    </physiologicalReaction>
</comment>
<evidence type="ECO:0000313" key="11">
    <source>
        <dbReference type="EMBL" id="MBP2453445.1"/>
    </source>
</evidence>
<evidence type="ECO:0000256" key="4">
    <source>
        <dbReference type="ARBA" id="ARBA00022989"/>
    </source>
</evidence>
<dbReference type="HAMAP" id="MF_00454">
    <property type="entry name" value="FluC"/>
    <property type="match status" value="1"/>
</dbReference>
<evidence type="ECO:0000256" key="2">
    <source>
        <dbReference type="ARBA" id="ARBA00022475"/>
    </source>
</evidence>
<dbReference type="Proteomes" id="UP000694460">
    <property type="component" value="Unassembled WGS sequence"/>
</dbReference>
<evidence type="ECO:0000256" key="9">
    <source>
        <dbReference type="ARBA" id="ARBA00049940"/>
    </source>
</evidence>
<keyword evidence="10" id="KW-0813">Transport</keyword>
<comment type="caution">
    <text evidence="11">The sequence shown here is derived from an EMBL/GenBank/DDBJ whole genome shotgun (WGS) entry which is preliminary data.</text>
</comment>
<evidence type="ECO:0000256" key="10">
    <source>
        <dbReference type="HAMAP-Rule" id="MF_00454"/>
    </source>
</evidence>
<keyword evidence="12" id="KW-1185">Reference proteome</keyword>
<sequence length="125" mass="13000">MSASMTPVVWAGVLLLGGVGAVCRFLLDRAVSARHTRGFPFGTLAVNLSGAFLLGLLGGLALNPHAALLAGTAFVGSYTTFSTWMLETQRLGEERRVWPAVGNIVVSVALGLTAAWLGMTLGSQL</sequence>
<name>A0ABS4ZVJ8_9MYCO</name>
<dbReference type="NCBIfam" id="NF010824">
    <property type="entry name" value="PRK14228.1"/>
    <property type="match status" value="1"/>
</dbReference>
<protein>
    <recommendedName>
        <fullName evidence="10">Fluoride-specific ion channel FluC</fullName>
    </recommendedName>
</protein>
<gene>
    <name evidence="10" type="primary">fluC</name>
    <name evidence="10" type="synonym">crcB</name>
    <name evidence="11" type="ORF">JOF57_003358</name>
</gene>
<keyword evidence="10" id="KW-0479">Metal-binding</keyword>
<accession>A0ABS4ZVJ8</accession>
<keyword evidence="10" id="KW-0406">Ion transport</keyword>
<feature type="binding site" evidence="10">
    <location>
        <position position="76"/>
    </location>
    <ligand>
        <name>Na(+)</name>
        <dbReference type="ChEBI" id="CHEBI:29101"/>
        <note>structural</note>
    </ligand>
</feature>
<keyword evidence="6 10" id="KW-0407">Ion channel</keyword>
<feature type="transmembrane region" description="Helical" evidence="10">
    <location>
        <begin position="66"/>
        <end position="86"/>
    </location>
</feature>
<comment type="similarity">
    <text evidence="7 10">Belongs to the fluoride channel Fluc/FEX (TC 1.A.43) family.</text>
</comment>
<dbReference type="PANTHER" id="PTHR28259">
    <property type="entry name" value="FLUORIDE EXPORT PROTEIN 1-RELATED"/>
    <property type="match status" value="1"/>
</dbReference>
<feature type="transmembrane region" description="Helical" evidence="10">
    <location>
        <begin position="98"/>
        <end position="119"/>
    </location>
</feature>
<feature type="transmembrane region" description="Helical" evidence="10">
    <location>
        <begin position="39"/>
        <end position="60"/>
    </location>
</feature>
<dbReference type="InterPro" id="IPR003691">
    <property type="entry name" value="FluC"/>
</dbReference>